<name>A0ABV1WAU6_9ACTN</name>
<evidence type="ECO:0008006" key="4">
    <source>
        <dbReference type="Google" id="ProtNLM"/>
    </source>
</evidence>
<reference evidence="2 3" key="1">
    <citation type="submission" date="2024-06" db="EMBL/GenBank/DDBJ databases">
        <title>The Natural Products Discovery Center: Release of the First 8490 Sequenced Strains for Exploring Actinobacteria Biosynthetic Diversity.</title>
        <authorList>
            <person name="Kalkreuter E."/>
            <person name="Kautsar S.A."/>
            <person name="Yang D."/>
            <person name="Bader C.D."/>
            <person name="Teijaro C.N."/>
            <person name="Fluegel L."/>
            <person name="Davis C.M."/>
            <person name="Simpson J.R."/>
            <person name="Lauterbach L."/>
            <person name="Steele A.D."/>
            <person name="Gui C."/>
            <person name="Meng S."/>
            <person name="Li G."/>
            <person name="Viehrig K."/>
            <person name="Ye F."/>
            <person name="Su P."/>
            <person name="Kiefer A.F."/>
            <person name="Nichols A."/>
            <person name="Cepeda A.J."/>
            <person name="Yan W."/>
            <person name="Fan B."/>
            <person name="Jiang Y."/>
            <person name="Adhikari A."/>
            <person name="Zheng C.-J."/>
            <person name="Schuster L."/>
            <person name="Cowan T.M."/>
            <person name="Smanski M.J."/>
            <person name="Chevrette M.G."/>
            <person name="De Carvalho L.P.S."/>
            <person name="Shen B."/>
        </authorList>
    </citation>
    <scope>NUCLEOTIDE SEQUENCE [LARGE SCALE GENOMIC DNA]</scope>
    <source>
        <strain evidence="2 3">NPDC000634</strain>
    </source>
</reference>
<evidence type="ECO:0000313" key="2">
    <source>
        <dbReference type="EMBL" id="MER6981319.1"/>
    </source>
</evidence>
<dbReference type="EMBL" id="JBEPCU010000738">
    <property type="protein sequence ID" value="MER6981319.1"/>
    <property type="molecule type" value="Genomic_DNA"/>
</dbReference>
<keyword evidence="1" id="KW-0233">DNA recombination</keyword>
<dbReference type="RefSeq" id="WP_244216885.1">
    <property type="nucleotide sequence ID" value="NZ_MUBM01000007.1"/>
</dbReference>
<gene>
    <name evidence="2" type="ORF">ABT317_31185</name>
</gene>
<evidence type="ECO:0000313" key="3">
    <source>
        <dbReference type="Proteomes" id="UP001458415"/>
    </source>
</evidence>
<dbReference type="InterPro" id="IPR013762">
    <property type="entry name" value="Integrase-like_cat_sf"/>
</dbReference>
<accession>A0ABV1WAU6</accession>
<dbReference type="InterPro" id="IPR011010">
    <property type="entry name" value="DNA_brk_join_enz"/>
</dbReference>
<dbReference type="SUPFAM" id="SSF56349">
    <property type="entry name" value="DNA breaking-rejoining enzymes"/>
    <property type="match status" value="1"/>
</dbReference>
<proteinExistence type="predicted"/>
<dbReference type="Gene3D" id="1.10.443.10">
    <property type="entry name" value="Intergrase catalytic core"/>
    <property type="match status" value="1"/>
</dbReference>
<evidence type="ECO:0000256" key="1">
    <source>
        <dbReference type="ARBA" id="ARBA00023172"/>
    </source>
</evidence>
<organism evidence="2 3">
    <name type="scientific">Streptomyces carpinensis</name>
    <dbReference type="NCBI Taxonomy" id="66369"/>
    <lineage>
        <taxon>Bacteria</taxon>
        <taxon>Bacillati</taxon>
        <taxon>Actinomycetota</taxon>
        <taxon>Actinomycetes</taxon>
        <taxon>Kitasatosporales</taxon>
        <taxon>Streptomycetaceae</taxon>
        <taxon>Streptomyces</taxon>
    </lineage>
</organism>
<dbReference type="Proteomes" id="UP001458415">
    <property type="component" value="Unassembled WGS sequence"/>
</dbReference>
<protein>
    <recommendedName>
        <fullName evidence="4">Recombinase XerD</fullName>
    </recommendedName>
</protein>
<comment type="caution">
    <text evidence="2">The sequence shown here is derived from an EMBL/GenBank/DDBJ whole genome shotgun (WGS) entry which is preliminary data.</text>
</comment>
<keyword evidence="3" id="KW-1185">Reference proteome</keyword>
<sequence>MTPEEYERWMIRDCARCGRRASKSAEWSDGPICRTCYERAMRVRGCCPGCRSDRLLPGQDVAGTPICRDCAGIVRDFFCDRCGFEGLLLGGRLCERCTLADTLRQLLNDGTGRVAPSLQPLVTALLETDRPKSRLIWLRNPNVVRLLRGLASGTIPLTHDQLHQETPCRTVAHLRDLLMDSGVLPRVDRQLMLYQRWLTERLAIIEDPEHRRHLQRFTTWHQMRRLRSKAEKGPLGRSQTGQAKQEVTQAGAFLAWLADRGRTIEHCQQADLDAWHTEKPATRRPAQTFLRWCMKTNRMPHLTLPPQVINQDQAPLHQHSRLAILRRTLNDDSLPLRARVAAVLVLLYAQPVTRIVRLTVEDVTDDGVTVTVRLGDPPSPLPEPVADLMRAYVQSCQHLPYASSRSSQWLFPGRQPGQPMNPVSLQAHLRNIGVPSQRGRTSAIRQLVLQAPAPVIAKALGYHDKTATRLVTEAGGTWSRYAPGDHAR</sequence>